<dbReference type="EMBL" id="JAIWYP010000001">
    <property type="protein sequence ID" value="KAH3878337.1"/>
    <property type="molecule type" value="Genomic_DNA"/>
</dbReference>
<sequence length="58" mass="6639">MILIPRVILPQSDSTGSGHPIYRKPITARTNSTRPTSRPIYRKPIIRGQQLYKTNIVH</sequence>
<evidence type="ECO:0000256" key="1">
    <source>
        <dbReference type="SAM" id="MobiDB-lite"/>
    </source>
</evidence>
<dbReference type="AlphaFoldDB" id="A0A9D4MN88"/>
<accession>A0A9D4MN88</accession>
<protein>
    <submittedName>
        <fullName evidence="2">Uncharacterized protein</fullName>
    </submittedName>
</protein>
<proteinExistence type="predicted"/>
<comment type="caution">
    <text evidence="2">The sequence shown here is derived from an EMBL/GenBank/DDBJ whole genome shotgun (WGS) entry which is preliminary data.</text>
</comment>
<gene>
    <name evidence="2" type="ORF">DPMN_002225</name>
</gene>
<feature type="region of interest" description="Disordered" evidence="1">
    <location>
        <begin position="14"/>
        <end position="39"/>
    </location>
</feature>
<reference evidence="2" key="2">
    <citation type="submission" date="2020-11" db="EMBL/GenBank/DDBJ databases">
        <authorList>
            <person name="McCartney M.A."/>
            <person name="Auch B."/>
            <person name="Kono T."/>
            <person name="Mallez S."/>
            <person name="Becker A."/>
            <person name="Gohl D.M."/>
            <person name="Silverstein K.A.T."/>
            <person name="Koren S."/>
            <person name="Bechman K.B."/>
            <person name="Herman A."/>
            <person name="Abrahante J.E."/>
            <person name="Garbe J."/>
        </authorList>
    </citation>
    <scope>NUCLEOTIDE SEQUENCE</scope>
    <source>
        <strain evidence="2">Duluth1</strain>
        <tissue evidence="2">Whole animal</tissue>
    </source>
</reference>
<reference evidence="2" key="1">
    <citation type="journal article" date="2019" name="bioRxiv">
        <title>The Genome of the Zebra Mussel, Dreissena polymorpha: A Resource for Invasive Species Research.</title>
        <authorList>
            <person name="McCartney M.A."/>
            <person name="Auch B."/>
            <person name="Kono T."/>
            <person name="Mallez S."/>
            <person name="Zhang Y."/>
            <person name="Obille A."/>
            <person name="Becker A."/>
            <person name="Abrahante J.E."/>
            <person name="Garbe J."/>
            <person name="Badalamenti J.P."/>
            <person name="Herman A."/>
            <person name="Mangelson H."/>
            <person name="Liachko I."/>
            <person name="Sullivan S."/>
            <person name="Sone E.D."/>
            <person name="Koren S."/>
            <person name="Silverstein K.A.T."/>
            <person name="Beckman K.B."/>
            <person name="Gohl D.M."/>
        </authorList>
    </citation>
    <scope>NUCLEOTIDE SEQUENCE</scope>
    <source>
        <strain evidence="2">Duluth1</strain>
        <tissue evidence="2">Whole animal</tissue>
    </source>
</reference>
<dbReference type="Proteomes" id="UP000828390">
    <property type="component" value="Unassembled WGS sequence"/>
</dbReference>
<name>A0A9D4MN88_DREPO</name>
<evidence type="ECO:0000313" key="2">
    <source>
        <dbReference type="EMBL" id="KAH3878337.1"/>
    </source>
</evidence>
<keyword evidence="3" id="KW-1185">Reference proteome</keyword>
<evidence type="ECO:0000313" key="3">
    <source>
        <dbReference type="Proteomes" id="UP000828390"/>
    </source>
</evidence>
<organism evidence="2 3">
    <name type="scientific">Dreissena polymorpha</name>
    <name type="common">Zebra mussel</name>
    <name type="synonym">Mytilus polymorpha</name>
    <dbReference type="NCBI Taxonomy" id="45954"/>
    <lineage>
        <taxon>Eukaryota</taxon>
        <taxon>Metazoa</taxon>
        <taxon>Spiralia</taxon>
        <taxon>Lophotrochozoa</taxon>
        <taxon>Mollusca</taxon>
        <taxon>Bivalvia</taxon>
        <taxon>Autobranchia</taxon>
        <taxon>Heteroconchia</taxon>
        <taxon>Euheterodonta</taxon>
        <taxon>Imparidentia</taxon>
        <taxon>Neoheterodontei</taxon>
        <taxon>Myida</taxon>
        <taxon>Dreissenoidea</taxon>
        <taxon>Dreissenidae</taxon>
        <taxon>Dreissena</taxon>
    </lineage>
</organism>